<gene>
    <name evidence="1" type="ORF">H2198_003572</name>
</gene>
<sequence length="340" mass="37313">MMITYTAFKGSNSGQVVETKITHEDVTPTEVLIENLYSGLCGTDAHYKHLDLVLGHEGVGVVKQVGTDVKSLKTGDRVGVGYVRGGCGYCNDCLTGYSWFCQNAPKNYGLQDFESGCFATNTVWPASRLVKIPDSIPSEYAGPLMCAGQTVFLPLARTEVRSWDTVGIVGVGGLGHLAIQFASKMGCNVAVFSGTESKREEAMKLGASEFYTAADLKEGKVRKSFVNHLLVTTSELPDWKVYEPILANQSHIFPLTISMEDFHISALMLVTKEISVHGICASTLTQLNKMLDFAARHKIRPVIEEFPMTKEGITEAFEKLDKGKVRYRAVLKVQHHTNGH</sequence>
<accession>A0ACC3AB69</accession>
<organism evidence="1 2">
    <name type="scientific">Neophaeococcomyces mojaviensis</name>
    <dbReference type="NCBI Taxonomy" id="3383035"/>
    <lineage>
        <taxon>Eukaryota</taxon>
        <taxon>Fungi</taxon>
        <taxon>Dikarya</taxon>
        <taxon>Ascomycota</taxon>
        <taxon>Pezizomycotina</taxon>
        <taxon>Eurotiomycetes</taxon>
        <taxon>Chaetothyriomycetidae</taxon>
        <taxon>Chaetothyriales</taxon>
        <taxon>Chaetothyriales incertae sedis</taxon>
        <taxon>Neophaeococcomyces</taxon>
    </lineage>
</organism>
<protein>
    <submittedName>
        <fullName evidence="1">Uncharacterized protein</fullName>
    </submittedName>
</protein>
<evidence type="ECO:0000313" key="1">
    <source>
        <dbReference type="EMBL" id="KAJ9658694.1"/>
    </source>
</evidence>
<dbReference type="EMBL" id="JAPDRQ010000048">
    <property type="protein sequence ID" value="KAJ9658694.1"/>
    <property type="molecule type" value="Genomic_DNA"/>
</dbReference>
<dbReference type="Proteomes" id="UP001172386">
    <property type="component" value="Unassembled WGS sequence"/>
</dbReference>
<name>A0ACC3AB69_9EURO</name>
<proteinExistence type="predicted"/>
<comment type="caution">
    <text evidence="1">The sequence shown here is derived from an EMBL/GenBank/DDBJ whole genome shotgun (WGS) entry which is preliminary data.</text>
</comment>
<reference evidence="1" key="1">
    <citation type="submission" date="2022-10" db="EMBL/GenBank/DDBJ databases">
        <title>Culturing micro-colonial fungi from biological soil crusts in the Mojave desert and describing Neophaeococcomyces mojavensis, and introducing the new genera and species Taxawa tesnikishii.</title>
        <authorList>
            <person name="Kurbessoian T."/>
            <person name="Stajich J.E."/>
        </authorList>
    </citation>
    <scope>NUCLEOTIDE SEQUENCE</scope>
    <source>
        <strain evidence="1">JES_112</strain>
    </source>
</reference>
<keyword evidence="2" id="KW-1185">Reference proteome</keyword>
<evidence type="ECO:0000313" key="2">
    <source>
        <dbReference type="Proteomes" id="UP001172386"/>
    </source>
</evidence>